<gene>
    <name evidence="7" type="ORF">DMB65_19115</name>
</gene>
<keyword evidence="4" id="KW-0378">Hydrolase</keyword>
<protein>
    <recommendedName>
        <fullName evidence="2">alpha-L-fucosidase</fullName>
        <ecNumber evidence="2">3.2.1.51</ecNumber>
    </recommendedName>
</protein>
<dbReference type="InterPro" id="IPR057739">
    <property type="entry name" value="Glyco_hydro_29_N"/>
</dbReference>
<dbReference type="InterPro" id="IPR000933">
    <property type="entry name" value="Glyco_hydro_29"/>
</dbReference>
<dbReference type="PANTHER" id="PTHR10030:SF37">
    <property type="entry name" value="ALPHA-L-FUCOSIDASE-RELATED"/>
    <property type="match status" value="1"/>
</dbReference>
<dbReference type="EC" id="3.2.1.51" evidence="2"/>
<evidence type="ECO:0000256" key="2">
    <source>
        <dbReference type="ARBA" id="ARBA00012662"/>
    </source>
</evidence>
<evidence type="ECO:0000313" key="7">
    <source>
        <dbReference type="EMBL" id="PXY39178.1"/>
    </source>
</evidence>
<dbReference type="GO" id="GO:0006004">
    <property type="term" value="P:fucose metabolic process"/>
    <property type="evidence" value="ECO:0007669"/>
    <property type="project" value="TreeGrafter"/>
</dbReference>
<evidence type="ECO:0000256" key="4">
    <source>
        <dbReference type="ARBA" id="ARBA00022801"/>
    </source>
</evidence>
<dbReference type="FunFam" id="3.20.20.80:FF:000052">
    <property type="entry name" value="Putative alpha-L-fucosidase 1"/>
    <property type="match status" value="1"/>
</dbReference>
<evidence type="ECO:0000259" key="6">
    <source>
        <dbReference type="PROSITE" id="PS50022"/>
    </source>
</evidence>
<dbReference type="Gene3D" id="3.20.20.80">
    <property type="entry name" value="Glycosidases"/>
    <property type="match status" value="1"/>
</dbReference>
<dbReference type="Proteomes" id="UP000247903">
    <property type="component" value="Unassembled WGS sequence"/>
</dbReference>
<proteinExistence type="inferred from homology"/>
<dbReference type="OrthoDB" id="1095333at2"/>
<dbReference type="Pfam" id="PF13287">
    <property type="entry name" value="Fn3_assoc"/>
    <property type="match status" value="1"/>
</dbReference>
<dbReference type="GO" id="GO:0004560">
    <property type="term" value="F:alpha-L-fucosidase activity"/>
    <property type="evidence" value="ECO:0007669"/>
    <property type="project" value="InterPro"/>
</dbReference>
<organism evidence="7 8">
    <name type="scientific">Flavobacterium cheongpyeongense</name>
    <dbReference type="NCBI Taxonomy" id="2212651"/>
    <lineage>
        <taxon>Bacteria</taxon>
        <taxon>Pseudomonadati</taxon>
        <taxon>Bacteroidota</taxon>
        <taxon>Flavobacteriia</taxon>
        <taxon>Flavobacteriales</taxon>
        <taxon>Flavobacteriaceae</taxon>
        <taxon>Flavobacterium</taxon>
    </lineage>
</organism>
<dbReference type="SUPFAM" id="SSF49785">
    <property type="entry name" value="Galactose-binding domain-like"/>
    <property type="match status" value="2"/>
</dbReference>
<name>A0A2V4BJM4_9FLAO</name>
<dbReference type="InterPro" id="IPR000421">
    <property type="entry name" value="FA58C"/>
</dbReference>
<dbReference type="InterPro" id="IPR008979">
    <property type="entry name" value="Galactose-bd-like_sf"/>
</dbReference>
<evidence type="ECO:0000256" key="5">
    <source>
        <dbReference type="ARBA" id="ARBA00023295"/>
    </source>
</evidence>
<dbReference type="SMART" id="SM00812">
    <property type="entry name" value="Alpha_L_fucos"/>
    <property type="match status" value="1"/>
</dbReference>
<reference evidence="7 8" key="1">
    <citation type="submission" date="2018-05" db="EMBL/GenBank/DDBJ databases">
        <title>Flavobacterium sp. strain IMCC34759, incomplete genome.</title>
        <authorList>
            <person name="Joung Y."/>
            <person name="Cho J."/>
        </authorList>
    </citation>
    <scope>NUCLEOTIDE SEQUENCE [LARGE SCALE GENOMIC DNA]</scope>
    <source>
        <strain evidence="7 8">IMCC34759</strain>
    </source>
</reference>
<feature type="domain" description="F5/8 type C" evidence="6">
    <location>
        <begin position="553"/>
        <end position="695"/>
    </location>
</feature>
<dbReference type="PANTHER" id="PTHR10030">
    <property type="entry name" value="ALPHA-L-FUCOSIDASE"/>
    <property type="match status" value="1"/>
</dbReference>
<evidence type="ECO:0000256" key="3">
    <source>
        <dbReference type="ARBA" id="ARBA00022729"/>
    </source>
</evidence>
<keyword evidence="3" id="KW-0732">Signal</keyword>
<sequence>MKNIILLLAFFLILTPVCSQELVKAPEPFGPLPTQKQVDWHEMELYAFVHFSLNTFTNKEWGYGDESPQLFNPTNLDARQWARIAKEAGMKGIILVAKHHDGFCLWPSAYTERSVKNSPWKNGKGDVVKELAAACKEYNLKLGLYLSPWDRNHAEYGKPEYITYFRNQLKELLTNYGDVFEMWFDGANGGDGYYGGANETRKINTLEYYNWDETYKLIYKTAPKTLVWGVGPSEARWIGNEEGRAGKTNWSLLRQKEELAGKVHYSEFMSGHEDGEKWVPGEADVSIRPGWFYHAVEDDKVRSLDEMVDIYYESIGRNANLLLNLPVDKRGLVHENDETRLKELVTVIKEDFKTELLASSKVTATNTRGNSNEFAAQNVTDGNKDTYWATDDNVKTASIVFDFEKPTAINRILLQEYIKLGQRVRAFSAEAKIDGQWKSIANETTIGYKRILRLDRITASALKINITDSKANFVISNIQAYNAPTFVRIPEILRDKNGNVTIKSQEGNSIYYTLDGSKPTLKSTLYKGVFKYNKAVQIKAIAINKDEKISSAITTAKYGVSKEKWKVVTASGGDMNSVNRIIDGNPDTDWSFRSDSNKLSQEVVIDMGAILKITGFTYIPQQVGNNLNLISKYEFYTSLDNIKWILQSQGEFSNIKNNPIEQVKTFSETKARYLRFVAKSTEEKAQTFSIGEINVIDK</sequence>
<keyword evidence="8" id="KW-1185">Reference proteome</keyword>
<evidence type="ECO:0000256" key="1">
    <source>
        <dbReference type="ARBA" id="ARBA00007951"/>
    </source>
</evidence>
<dbReference type="EMBL" id="QJHK01000023">
    <property type="protein sequence ID" value="PXY39178.1"/>
    <property type="molecule type" value="Genomic_DNA"/>
</dbReference>
<dbReference type="GO" id="GO:0016139">
    <property type="term" value="P:glycoside catabolic process"/>
    <property type="evidence" value="ECO:0007669"/>
    <property type="project" value="TreeGrafter"/>
</dbReference>
<dbReference type="InterPro" id="IPR017853">
    <property type="entry name" value="GH"/>
</dbReference>
<dbReference type="Pfam" id="PF01120">
    <property type="entry name" value="Alpha_L_fucos"/>
    <property type="match status" value="1"/>
</dbReference>
<dbReference type="RefSeq" id="WP_110308233.1">
    <property type="nucleotide sequence ID" value="NZ_QJHK01000023.1"/>
</dbReference>
<accession>A0A2V4BJM4</accession>
<dbReference type="SUPFAM" id="SSF51445">
    <property type="entry name" value="(Trans)glycosidases"/>
    <property type="match status" value="1"/>
</dbReference>
<dbReference type="InterPro" id="IPR026876">
    <property type="entry name" value="Fn3_assoc_repeat"/>
</dbReference>
<dbReference type="Gene3D" id="2.60.120.260">
    <property type="entry name" value="Galactose-binding domain-like"/>
    <property type="match status" value="2"/>
</dbReference>
<feature type="domain" description="F5/8 type C" evidence="6">
    <location>
        <begin position="345"/>
        <end position="483"/>
    </location>
</feature>
<keyword evidence="5" id="KW-0326">Glycosidase</keyword>
<dbReference type="PROSITE" id="PS50022">
    <property type="entry name" value="FA58C_3"/>
    <property type="match status" value="2"/>
</dbReference>
<dbReference type="Pfam" id="PF00754">
    <property type="entry name" value="F5_F8_type_C"/>
    <property type="match status" value="2"/>
</dbReference>
<evidence type="ECO:0000313" key="8">
    <source>
        <dbReference type="Proteomes" id="UP000247903"/>
    </source>
</evidence>
<dbReference type="AlphaFoldDB" id="A0A2V4BJM4"/>
<comment type="caution">
    <text evidence="7">The sequence shown here is derived from an EMBL/GenBank/DDBJ whole genome shotgun (WGS) entry which is preliminary data.</text>
</comment>
<comment type="similarity">
    <text evidence="1">Belongs to the glycosyl hydrolase 29 family.</text>
</comment>
<dbReference type="GO" id="GO:0005764">
    <property type="term" value="C:lysosome"/>
    <property type="evidence" value="ECO:0007669"/>
    <property type="project" value="TreeGrafter"/>
</dbReference>